<keyword evidence="10" id="KW-1185">Reference proteome</keyword>
<evidence type="ECO:0000313" key="10">
    <source>
        <dbReference type="Proteomes" id="UP000612956"/>
    </source>
</evidence>
<keyword evidence="3" id="KW-0560">Oxidoreductase</keyword>
<feature type="region of interest" description="Disordered" evidence="7">
    <location>
        <begin position="319"/>
        <end position="355"/>
    </location>
</feature>
<proteinExistence type="inferred from homology"/>
<keyword evidence="2 6" id="KW-0479">Metal-binding</keyword>
<dbReference type="PIRSF" id="PIRSF019543">
    <property type="entry name" value="Clavaminate_syn"/>
    <property type="match status" value="1"/>
</dbReference>
<feature type="binding site" evidence="6">
    <location>
        <position position="157"/>
    </location>
    <ligand>
        <name>Fe cation</name>
        <dbReference type="ChEBI" id="CHEBI:24875"/>
    </ligand>
</feature>
<reference evidence="9" key="1">
    <citation type="journal article" date="2014" name="Int. J. Syst. Evol. Microbiol.">
        <title>Complete genome sequence of Corynebacterium casei LMG S-19264T (=DSM 44701T), isolated from a smear-ripened cheese.</title>
        <authorList>
            <consortium name="US DOE Joint Genome Institute (JGI-PGF)"/>
            <person name="Walter F."/>
            <person name="Albersmeier A."/>
            <person name="Kalinowski J."/>
            <person name="Ruckert C."/>
        </authorList>
    </citation>
    <scope>NUCLEOTIDE SEQUENCE</scope>
    <source>
        <strain evidence="9">CGMCC 4.7278</strain>
    </source>
</reference>
<feature type="compositionally biased region" description="Basic and acidic residues" evidence="7">
    <location>
        <begin position="338"/>
        <end position="355"/>
    </location>
</feature>
<dbReference type="Pfam" id="PF02668">
    <property type="entry name" value="TauD"/>
    <property type="match status" value="1"/>
</dbReference>
<feature type="binding site" evidence="6">
    <location>
        <position position="288"/>
    </location>
    <ligand>
        <name>Fe cation</name>
        <dbReference type="ChEBI" id="CHEBI:24875"/>
    </ligand>
</feature>
<evidence type="ECO:0000256" key="6">
    <source>
        <dbReference type="PIRSR" id="PIRSR019543-2"/>
    </source>
</evidence>
<evidence type="ECO:0000256" key="2">
    <source>
        <dbReference type="ARBA" id="ARBA00022723"/>
    </source>
</evidence>
<feature type="binding site" evidence="5">
    <location>
        <position position="302"/>
    </location>
    <ligand>
        <name>2-oxoglutarate</name>
        <dbReference type="ChEBI" id="CHEBI:16810"/>
    </ligand>
</feature>
<dbReference type="InterPro" id="IPR003819">
    <property type="entry name" value="TauD/TfdA-like"/>
</dbReference>
<evidence type="ECO:0000256" key="7">
    <source>
        <dbReference type="SAM" id="MobiDB-lite"/>
    </source>
</evidence>
<dbReference type="InterPro" id="IPR014503">
    <property type="entry name" value="Clavaminate_syn-like"/>
</dbReference>
<evidence type="ECO:0000259" key="8">
    <source>
        <dbReference type="Pfam" id="PF02668"/>
    </source>
</evidence>
<dbReference type="Gene3D" id="3.60.130.10">
    <property type="entry name" value="Clavaminate synthase-like"/>
    <property type="match status" value="1"/>
</dbReference>
<feature type="domain" description="TauD/TfdA-like" evidence="8">
    <location>
        <begin position="225"/>
        <end position="307"/>
    </location>
</feature>
<organism evidence="9 10">
    <name type="scientific">Nocardia camponoti</name>
    <dbReference type="NCBI Taxonomy" id="1616106"/>
    <lineage>
        <taxon>Bacteria</taxon>
        <taxon>Bacillati</taxon>
        <taxon>Actinomycetota</taxon>
        <taxon>Actinomycetes</taxon>
        <taxon>Mycobacteriales</taxon>
        <taxon>Nocardiaceae</taxon>
        <taxon>Nocardia</taxon>
    </lineage>
</organism>
<evidence type="ECO:0000313" key="9">
    <source>
        <dbReference type="EMBL" id="GGK48772.1"/>
    </source>
</evidence>
<dbReference type="GO" id="GO:0016491">
    <property type="term" value="F:oxidoreductase activity"/>
    <property type="evidence" value="ECO:0007669"/>
    <property type="project" value="UniProtKB-KW"/>
</dbReference>
<dbReference type="GO" id="GO:0005506">
    <property type="term" value="F:iron ion binding"/>
    <property type="evidence" value="ECO:0007669"/>
    <property type="project" value="InterPro"/>
</dbReference>
<keyword evidence="4 6" id="KW-0408">Iron</keyword>
<dbReference type="AlphaFoldDB" id="A0A917QG14"/>
<protein>
    <recommendedName>
        <fullName evidence="8">TauD/TfdA-like domain-containing protein</fullName>
    </recommendedName>
</protein>
<reference evidence="9" key="2">
    <citation type="submission" date="2020-09" db="EMBL/GenBank/DDBJ databases">
        <authorList>
            <person name="Sun Q."/>
            <person name="Zhou Y."/>
        </authorList>
    </citation>
    <scope>NUCLEOTIDE SEQUENCE</scope>
    <source>
        <strain evidence="9">CGMCC 4.7278</strain>
    </source>
</reference>
<name>A0A917QG14_9NOCA</name>
<evidence type="ECO:0000256" key="5">
    <source>
        <dbReference type="PIRSR" id="PIRSR019543-1"/>
    </source>
</evidence>
<dbReference type="EMBL" id="BMMW01000002">
    <property type="protein sequence ID" value="GGK48772.1"/>
    <property type="molecule type" value="Genomic_DNA"/>
</dbReference>
<feature type="binding site" evidence="5">
    <location>
        <position position="306"/>
    </location>
    <ligand>
        <name>2-oxoglutarate</name>
        <dbReference type="ChEBI" id="CHEBI:16810"/>
    </ligand>
</feature>
<feature type="binding site" evidence="5">
    <location>
        <position position="183"/>
    </location>
    <ligand>
        <name>2-oxoglutarate</name>
        <dbReference type="ChEBI" id="CHEBI:16810"/>
    </ligand>
</feature>
<comment type="similarity">
    <text evidence="1">Belongs to the clavaminate synthase family.</text>
</comment>
<dbReference type="SUPFAM" id="SSF51197">
    <property type="entry name" value="Clavaminate synthase-like"/>
    <property type="match status" value="1"/>
</dbReference>
<dbReference type="RefSeq" id="WP_229683851.1">
    <property type="nucleotide sequence ID" value="NZ_BMMW01000002.1"/>
</dbReference>
<gene>
    <name evidence="9" type="ORF">GCM10011591_20190</name>
</gene>
<comment type="caution">
    <text evidence="9">The sequence shown here is derived from an EMBL/GenBank/DDBJ whole genome shotgun (WGS) entry which is preliminary data.</text>
</comment>
<dbReference type="InterPro" id="IPR042098">
    <property type="entry name" value="TauD-like_sf"/>
</dbReference>
<evidence type="ECO:0000256" key="1">
    <source>
        <dbReference type="ARBA" id="ARBA00008425"/>
    </source>
</evidence>
<dbReference type="Proteomes" id="UP000612956">
    <property type="component" value="Unassembled WGS sequence"/>
</dbReference>
<evidence type="ECO:0000256" key="4">
    <source>
        <dbReference type="ARBA" id="ARBA00023004"/>
    </source>
</evidence>
<accession>A0A917QG14</accession>
<sequence length="355" mass="38955">MESVVVEPDSRRLSELERRAIPATDAARLRVAAKEICSLSRDGSHIDLLDAYVRELSADLRDVVRVPMTASGAVVVDGFPCDAQEFAPTPASWQAAQTGDPAARVVDVMLLILARCVGEPFGWHGQQAGRLVNNIVPAAGHEDEQSGASSSVLLAPHTEDAFHPARANLLLLACLRNPDRVATTISSVREVELGDDFDILHKPVVPILPDISYGAGDFSRPPPCPTLWTDESGCLTLRYDPAYTPLDDAQPDFLRAYSRLGDELARVRRAPALKPGQVLLLDNDVAVHGRVPFRARYDGTDRWLKRVNIRLPERRRRGAEANENGYGQRVVAPFRSSTDGRPDWGNADERGHEQP</sequence>
<evidence type="ECO:0000256" key="3">
    <source>
        <dbReference type="ARBA" id="ARBA00023002"/>
    </source>
</evidence>
<feature type="binding site" evidence="6">
    <location>
        <position position="159"/>
    </location>
    <ligand>
        <name>Fe cation</name>
        <dbReference type="ChEBI" id="CHEBI:24875"/>
    </ligand>
</feature>